<dbReference type="Proteomes" id="UP000264840">
    <property type="component" value="Unplaced"/>
</dbReference>
<sequence length="156" mass="17584">MLPVRQLLRLRPGVAVSCATGQRIHKLASVQKVTSLTPKKLRSLLYPFSELEAYLSVDRTQFQLFDPTLEDMIEAEKLFHSSPSHKIDYYISAERMEHAPDLKQPEVRGQHCSKHFSEHWLIGNSKLPIGVNVSVKGCLSLCVKPCNRLAICLGCI</sequence>
<dbReference type="GO" id="GO:0005739">
    <property type="term" value="C:mitochondrion"/>
    <property type="evidence" value="ECO:0007669"/>
    <property type="project" value="TreeGrafter"/>
</dbReference>
<reference evidence="1" key="1">
    <citation type="submission" date="2025-08" db="UniProtKB">
        <authorList>
            <consortium name="Ensembl"/>
        </authorList>
    </citation>
    <scope>IDENTIFICATION</scope>
</reference>
<reference evidence="1" key="2">
    <citation type="submission" date="2025-09" db="UniProtKB">
        <authorList>
            <consortium name="Ensembl"/>
        </authorList>
    </citation>
    <scope>IDENTIFICATION</scope>
</reference>
<dbReference type="GeneTree" id="ENSGT00960000187045"/>
<dbReference type="STRING" id="8153.ENSHBUP00000021477"/>
<dbReference type="PANTHER" id="PTHR46498:SF1">
    <property type="entry name" value="GTP-BINDING PROTEIN 8"/>
    <property type="match status" value="1"/>
</dbReference>
<dbReference type="PANTHER" id="PTHR46498">
    <property type="entry name" value="GTP-BINDING PROTEIN 8"/>
    <property type="match status" value="1"/>
</dbReference>
<keyword evidence="2" id="KW-1185">Reference proteome</keyword>
<dbReference type="AlphaFoldDB" id="A0A3Q3CG27"/>
<dbReference type="Ensembl" id="ENSHBUT00000016130.1">
    <property type="protein sequence ID" value="ENSHBUP00000021477.1"/>
    <property type="gene ID" value="ENSHBUG00000001213.1"/>
</dbReference>
<organism evidence="1 2">
    <name type="scientific">Haplochromis burtoni</name>
    <name type="common">Burton's mouthbrooder</name>
    <name type="synonym">Chromis burtoni</name>
    <dbReference type="NCBI Taxonomy" id="8153"/>
    <lineage>
        <taxon>Eukaryota</taxon>
        <taxon>Metazoa</taxon>
        <taxon>Chordata</taxon>
        <taxon>Craniata</taxon>
        <taxon>Vertebrata</taxon>
        <taxon>Euteleostomi</taxon>
        <taxon>Actinopterygii</taxon>
        <taxon>Neopterygii</taxon>
        <taxon>Teleostei</taxon>
        <taxon>Neoteleostei</taxon>
        <taxon>Acanthomorphata</taxon>
        <taxon>Ovalentaria</taxon>
        <taxon>Cichlomorphae</taxon>
        <taxon>Cichliformes</taxon>
        <taxon>Cichlidae</taxon>
        <taxon>African cichlids</taxon>
        <taxon>Pseudocrenilabrinae</taxon>
        <taxon>Haplochromini</taxon>
        <taxon>Haplochromis</taxon>
    </lineage>
</organism>
<evidence type="ECO:0000313" key="2">
    <source>
        <dbReference type="Proteomes" id="UP000264840"/>
    </source>
</evidence>
<dbReference type="OMA" id="QTHISCY"/>
<dbReference type="InterPro" id="IPR052279">
    <property type="entry name" value="EngB_GTPase"/>
</dbReference>
<accession>A0A3Q3CG27</accession>
<proteinExistence type="predicted"/>
<evidence type="ECO:0000313" key="1">
    <source>
        <dbReference type="Ensembl" id="ENSHBUP00000021477.1"/>
    </source>
</evidence>
<name>A0A3Q3CG27_HAPBU</name>
<protein>
    <submittedName>
        <fullName evidence="1">Uncharacterized protein</fullName>
    </submittedName>
</protein>